<dbReference type="InterPro" id="IPR052512">
    <property type="entry name" value="4CMD/NDH-1_regulator"/>
</dbReference>
<dbReference type="Gene3D" id="1.20.1290.10">
    <property type="entry name" value="AhpD-like"/>
    <property type="match status" value="1"/>
</dbReference>
<dbReference type="Proteomes" id="UP000705283">
    <property type="component" value="Unassembled WGS sequence"/>
</dbReference>
<name>A0AA41BX54_9GAMM</name>
<reference evidence="2" key="2">
    <citation type="submission" date="2022-09" db="EMBL/GenBank/DDBJ databases">
        <title>Rouxiella aceris sp. nov., isolated from tree sap and emended description of the genus Rhouxiella.</title>
        <authorList>
            <person name="Kim I.S."/>
        </authorList>
    </citation>
    <scope>NUCLEOTIDE SEQUENCE</scope>
    <source>
        <strain evidence="2">SAP-2</strain>
    </source>
</reference>
<dbReference type="AlphaFoldDB" id="A0AA41BX54"/>
<dbReference type="EMBL" id="JADMKS010000004">
    <property type="protein sequence ID" value="MBF6637243.1"/>
    <property type="molecule type" value="Genomic_DNA"/>
</dbReference>
<sequence>MTRKFENGSTRLQAGAKKFEEVTGGSAAAFIESFNDVAPDFGAYILEWEFGDLYNRPGLDLRTREIVIIASCATLGSVGFGALKMHIASALKAGVTRQEIIEILMQLSFSAGLPTAIGALGVAREAFEEVDVA</sequence>
<accession>A0AA41BX54</accession>
<dbReference type="GO" id="GO:0051920">
    <property type="term" value="F:peroxiredoxin activity"/>
    <property type="evidence" value="ECO:0007669"/>
    <property type="project" value="InterPro"/>
</dbReference>
<dbReference type="PANTHER" id="PTHR33570:SF10">
    <property type="entry name" value="GAMMA-CARBOXYMUCONOLACTONE DECARBOXYLASE"/>
    <property type="match status" value="1"/>
</dbReference>
<reference evidence="2" key="1">
    <citation type="submission" date="2020-11" db="EMBL/GenBank/DDBJ databases">
        <authorList>
            <person name="Lee S.D."/>
        </authorList>
    </citation>
    <scope>NUCLEOTIDE SEQUENCE</scope>
    <source>
        <strain evidence="2">SAP-2</strain>
    </source>
</reference>
<dbReference type="InterPro" id="IPR003779">
    <property type="entry name" value="CMD-like"/>
</dbReference>
<dbReference type="Pfam" id="PF02627">
    <property type="entry name" value="CMD"/>
    <property type="match status" value="1"/>
</dbReference>
<evidence type="ECO:0000313" key="3">
    <source>
        <dbReference type="Proteomes" id="UP000705283"/>
    </source>
</evidence>
<evidence type="ECO:0000259" key="1">
    <source>
        <dbReference type="Pfam" id="PF02627"/>
    </source>
</evidence>
<protein>
    <submittedName>
        <fullName evidence="2">Carboxymuconolactone decarboxylase family protein</fullName>
    </submittedName>
</protein>
<comment type="caution">
    <text evidence="2">The sequence shown here is derived from an EMBL/GenBank/DDBJ whole genome shotgun (WGS) entry which is preliminary data.</text>
</comment>
<evidence type="ECO:0000313" key="2">
    <source>
        <dbReference type="EMBL" id="MBF6637243.1"/>
    </source>
</evidence>
<dbReference type="InterPro" id="IPR029032">
    <property type="entry name" value="AhpD-like"/>
</dbReference>
<organism evidence="2 3">
    <name type="scientific">Rouxiella silvae</name>
    <dbReference type="NCBI Taxonomy" id="1646373"/>
    <lineage>
        <taxon>Bacteria</taxon>
        <taxon>Pseudomonadati</taxon>
        <taxon>Pseudomonadota</taxon>
        <taxon>Gammaproteobacteria</taxon>
        <taxon>Enterobacterales</taxon>
        <taxon>Yersiniaceae</taxon>
        <taxon>Rouxiella</taxon>
    </lineage>
</organism>
<dbReference type="RefSeq" id="WP_055771680.1">
    <property type="nucleotide sequence ID" value="NZ_JADMKS010000004.1"/>
</dbReference>
<dbReference type="SUPFAM" id="SSF69118">
    <property type="entry name" value="AhpD-like"/>
    <property type="match status" value="1"/>
</dbReference>
<feature type="domain" description="Carboxymuconolactone decarboxylase-like" evidence="1">
    <location>
        <begin position="39"/>
        <end position="125"/>
    </location>
</feature>
<dbReference type="PANTHER" id="PTHR33570">
    <property type="entry name" value="4-CARBOXYMUCONOLACTONE DECARBOXYLASE FAMILY PROTEIN"/>
    <property type="match status" value="1"/>
</dbReference>
<proteinExistence type="predicted"/>
<gene>
    <name evidence="2" type="ORF">ITX54_11315</name>
</gene>